<reference evidence="2 3" key="1">
    <citation type="submission" date="2015-05" db="EMBL/GenBank/DDBJ databases">
        <title>Evolution of Trichinella species and genotypes.</title>
        <authorList>
            <person name="Korhonen P.K."/>
            <person name="Edoardo P."/>
            <person name="Giuseppe L.R."/>
            <person name="Gasser R.B."/>
        </authorList>
    </citation>
    <scope>NUCLEOTIDE SEQUENCE [LARGE SCALE GENOMIC DNA]</scope>
    <source>
        <strain evidence="2">ISS10</strain>
    </source>
</reference>
<accession>A0A0V1KIY5</accession>
<feature type="region of interest" description="Disordered" evidence="1">
    <location>
        <begin position="1"/>
        <end position="25"/>
    </location>
</feature>
<dbReference type="AlphaFoldDB" id="A0A0V1KIY5"/>
<name>A0A0V1KIY5_9BILA</name>
<protein>
    <submittedName>
        <fullName evidence="2">Uncharacterized protein</fullName>
    </submittedName>
</protein>
<evidence type="ECO:0000313" key="2">
    <source>
        <dbReference type="EMBL" id="KRZ47155.1"/>
    </source>
</evidence>
<comment type="caution">
    <text evidence="2">The sequence shown here is derived from an EMBL/GenBank/DDBJ whole genome shotgun (WGS) entry which is preliminary data.</text>
</comment>
<sequence length="35" mass="3720">MCGVGWEDHKVKNQDKGSHPKGGSGFFLVGDCVLS</sequence>
<evidence type="ECO:0000313" key="3">
    <source>
        <dbReference type="Proteomes" id="UP000054721"/>
    </source>
</evidence>
<dbReference type="Proteomes" id="UP000054721">
    <property type="component" value="Unassembled WGS sequence"/>
</dbReference>
<keyword evidence="3" id="KW-1185">Reference proteome</keyword>
<organism evidence="2 3">
    <name type="scientific">Trichinella nativa</name>
    <dbReference type="NCBI Taxonomy" id="6335"/>
    <lineage>
        <taxon>Eukaryota</taxon>
        <taxon>Metazoa</taxon>
        <taxon>Ecdysozoa</taxon>
        <taxon>Nematoda</taxon>
        <taxon>Enoplea</taxon>
        <taxon>Dorylaimia</taxon>
        <taxon>Trichinellida</taxon>
        <taxon>Trichinellidae</taxon>
        <taxon>Trichinella</taxon>
    </lineage>
</organism>
<dbReference type="EMBL" id="JYDW01001264">
    <property type="protein sequence ID" value="KRZ47155.1"/>
    <property type="molecule type" value="Genomic_DNA"/>
</dbReference>
<proteinExistence type="predicted"/>
<gene>
    <name evidence="2" type="ORF">T02_6831</name>
</gene>
<feature type="compositionally biased region" description="Basic and acidic residues" evidence="1">
    <location>
        <begin position="1"/>
        <end position="18"/>
    </location>
</feature>
<evidence type="ECO:0000256" key="1">
    <source>
        <dbReference type="SAM" id="MobiDB-lite"/>
    </source>
</evidence>